<dbReference type="EC" id="2.1.1.-" evidence="6"/>
<keyword evidence="1 5" id="KW-0489">Methyltransferase</keyword>
<dbReference type="EMBL" id="CAWUHB010000054">
    <property type="protein sequence ID" value="CAK7230501.1"/>
    <property type="molecule type" value="Genomic_DNA"/>
</dbReference>
<comment type="caution">
    <text evidence="5">Lacks conserved residue(s) required for the propagation of feature annotation.</text>
</comment>
<feature type="compositionally biased region" description="Acidic residues" evidence="7">
    <location>
        <begin position="214"/>
        <end position="263"/>
    </location>
</feature>
<evidence type="ECO:0000256" key="2">
    <source>
        <dbReference type="ARBA" id="ARBA00022679"/>
    </source>
</evidence>
<dbReference type="PANTHER" id="PTHR11727:SF7">
    <property type="entry name" value="DIMETHYLADENOSINE TRANSFERASE-RELATED"/>
    <property type="match status" value="1"/>
</dbReference>
<dbReference type="Proteomes" id="UP001642405">
    <property type="component" value="Unassembled WGS sequence"/>
</dbReference>
<comment type="caution">
    <text evidence="9">The sequence shown here is derived from an EMBL/GenBank/DDBJ whole genome shotgun (WGS) entry which is preliminary data.</text>
</comment>
<organism evidence="9 10">
    <name type="scientific">Sporothrix curviconia</name>
    <dbReference type="NCBI Taxonomy" id="1260050"/>
    <lineage>
        <taxon>Eukaryota</taxon>
        <taxon>Fungi</taxon>
        <taxon>Dikarya</taxon>
        <taxon>Ascomycota</taxon>
        <taxon>Pezizomycotina</taxon>
        <taxon>Sordariomycetes</taxon>
        <taxon>Sordariomycetidae</taxon>
        <taxon>Ophiostomatales</taxon>
        <taxon>Ophiostomataceae</taxon>
        <taxon>Sporothrix</taxon>
    </lineage>
</organism>
<feature type="domain" description="Ribosomal RNA adenine methylase transferase N-terminal" evidence="8">
    <location>
        <begin position="55"/>
        <end position="150"/>
    </location>
</feature>
<evidence type="ECO:0000256" key="1">
    <source>
        <dbReference type="ARBA" id="ARBA00022603"/>
    </source>
</evidence>
<dbReference type="Gene3D" id="3.40.50.150">
    <property type="entry name" value="Vaccinia Virus protein VP39"/>
    <property type="match status" value="2"/>
</dbReference>
<gene>
    <name evidence="9" type="primary">DIM1</name>
    <name evidence="9" type="ORF">SCUCBS95973_007595</name>
</gene>
<evidence type="ECO:0000256" key="4">
    <source>
        <dbReference type="ARBA" id="ARBA00022884"/>
    </source>
</evidence>
<dbReference type="Pfam" id="PF00398">
    <property type="entry name" value="RrnaAD"/>
    <property type="match status" value="2"/>
</dbReference>
<dbReference type="SMART" id="SM00650">
    <property type="entry name" value="rADc"/>
    <property type="match status" value="1"/>
</dbReference>
<keyword evidence="4 5" id="KW-0694">RNA-binding</keyword>
<evidence type="ECO:0000256" key="7">
    <source>
        <dbReference type="SAM" id="MobiDB-lite"/>
    </source>
</evidence>
<keyword evidence="2 5" id="KW-0808">Transferase</keyword>
<keyword evidence="10" id="KW-1185">Reference proteome</keyword>
<proteinExistence type="inferred from homology"/>
<dbReference type="InterPro" id="IPR020598">
    <property type="entry name" value="rRNA_Ade_methylase_Trfase_N"/>
</dbReference>
<protein>
    <recommendedName>
        <fullName evidence="6">rRNA adenine N(6)-methyltransferase</fullName>
        <ecNumber evidence="6">2.1.1.-</ecNumber>
    </recommendedName>
</protein>
<feature type="binding site" evidence="5">
    <location>
        <position position="1"/>
    </location>
    <ligand>
        <name>S-adenosyl-L-methionine</name>
        <dbReference type="ChEBI" id="CHEBI:59789"/>
    </ligand>
</feature>
<keyword evidence="3 5" id="KW-0949">S-adenosyl-L-methionine</keyword>
<dbReference type="Gene3D" id="1.10.8.480">
    <property type="match status" value="1"/>
</dbReference>
<comment type="similarity">
    <text evidence="5 6">Belongs to the class I-like SAM-binding methyltransferase superfamily. rRNA adenine N(6)-methyltransferase family.</text>
</comment>
<keyword evidence="6" id="KW-0698">rRNA processing</keyword>
<dbReference type="SUPFAM" id="SSF53335">
    <property type="entry name" value="S-adenosyl-L-methionine-dependent methyltransferases"/>
    <property type="match status" value="1"/>
</dbReference>
<reference evidence="9 10" key="1">
    <citation type="submission" date="2024-01" db="EMBL/GenBank/DDBJ databases">
        <authorList>
            <person name="Allen C."/>
            <person name="Tagirdzhanova G."/>
        </authorList>
    </citation>
    <scope>NUCLEOTIDE SEQUENCE [LARGE SCALE GENOMIC DNA]</scope>
</reference>
<dbReference type="InterPro" id="IPR029063">
    <property type="entry name" value="SAM-dependent_MTases_sf"/>
</dbReference>
<evidence type="ECO:0000259" key="8">
    <source>
        <dbReference type="SMART" id="SM00650"/>
    </source>
</evidence>
<accession>A0ABP0CF10</accession>
<dbReference type="PANTHER" id="PTHR11727">
    <property type="entry name" value="DIMETHYLADENOSINE TRANSFERASE"/>
    <property type="match status" value="1"/>
</dbReference>
<sequence>MGKAKTPRKNAAASAASPYSRPTGKGSATKNNVFKFNTNVGQHILKNPGVADGPRKRSSVNKAELKPTDTVLEIGPGTGNITTRILEKARKCIAKFAQRLVARPGDTLYCRLSVNAQFFARITHVLKVGKANFKPPPQVESAVVRITPKTGAEKPKFNFAEMDGMLRITFTRKNRTLRASFVSKEVLAMLARNYRVYASMNGIDVDDSLVEGDAAADDDDEDADMDMDDGAAGEGEPQGDDEEFGGMDVDDGANNNNDDDDNDLPTFFKEKPYVPPPKTPSRRKKTKVDELVRTKVLRVLEQLDMAERRSRQCDETDFLRLLDAMNSEGIHFS</sequence>
<dbReference type="GO" id="GO:0052909">
    <property type="term" value="F:18S rRNA (adenine(1779)-N(6)/adenine(1780)-N(6))-dimethyltransferase activity"/>
    <property type="evidence" value="ECO:0007669"/>
    <property type="project" value="UniProtKB-EC"/>
</dbReference>
<dbReference type="PROSITE" id="PS51689">
    <property type="entry name" value="SAM_RNA_A_N6_MT"/>
    <property type="match status" value="1"/>
</dbReference>
<feature type="region of interest" description="Disordered" evidence="7">
    <location>
        <begin position="214"/>
        <end position="287"/>
    </location>
</feature>
<feature type="region of interest" description="Disordered" evidence="7">
    <location>
        <begin position="1"/>
        <end position="32"/>
    </location>
</feature>
<evidence type="ECO:0000313" key="9">
    <source>
        <dbReference type="EMBL" id="CAK7230501.1"/>
    </source>
</evidence>
<evidence type="ECO:0000256" key="3">
    <source>
        <dbReference type="ARBA" id="ARBA00022691"/>
    </source>
</evidence>
<evidence type="ECO:0000313" key="10">
    <source>
        <dbReference type="Proteomes" id="UP001642405"/>
    </source>
</evidence>
<evidence type="ECO:0000256" key="6">
    <source>
        <dbReference type="RuleBase" id="RU362106"/>
    </source>
</evidence>
<dbReference type="InterPro" id="IPR001737">
    <property type="entry name" value="KsgA/Erm"/>
</dbReference>
<evidence type="ECO:0000256" key="5">
    <source>
        <dbReference type="PROSITE-ProRule" id="PRU01026"/>
    </source>
</evidence>
<name>A0ABP0CF10_9PEZI</name>